<feature type="non-terminal residue" evidence="15">
    <location>
        <position position="1"/>
    </location>
</feature>
<evidence type="ECO:0000256" key="8">
    <source>
        <dbReference type="ARBA" id="ARBA00023125"/>
    </source>
</evidence>
<dbReference type="FunFam" id="3.30.160.60:FF:001004">
    <property type="entry name" value="Zinc finger protein 426"/>
    <property type="match status" value="1"/>
</dbReference>
<evidence type="ECO:0000256" key="10">
    <source>
        <dbReference type="ARBA" id="ARBA00023242"/>
    </source>
</evidence>
<feature type="domain" description="C2H2-type" evidence="13">
    <location>
        <begin position="340"/>
        <end position="367"/>
    </location>
</feature>
<dbReference type="Pfam" id="PF13912">
    <property type="entry name" value="zf-C2H2_6"/>
    <property type="match status" value="2"/>
</dbReference>
<evidence type="ECO:0000256" key="7">
    <source>
        <dbReference type="ARBA" id="ARBA00023015"/>
    </source>
</evidence>
<gene>
    <name evidence="15" type="ORF">AMK59_2476</name>
</gene>
<dbReference type="GO" id="GO:0030674">
    <property type="term" value="F:protein-macromolecule adaptor activity"/>
    <property type="evidence" value="ECO:0007669"/>
    <property type="project" value="UniProtKB-ARBA"/>
</dbReference>
<dbReference type="SUPFAM" id="SSF57667">
    <property type="entry name" value="beta-beta-alpha zinc fingers"/>
    <property type="match status" value="5"/>
</dbReference>
<feature type="domain" description="C2H2-type" evidence="13">
    <location>
        <begin position="284"/>
        <end position="311"/>
    </location>
</feature>
<dbReference type="PROSITE" id="PS00028">
    <property type="entry name" value="ZINC_FINGER_C2H2_1"/>
    <property type="match status" value="9"/>
</dbReference>
<dbReference type="SUPFAM" id="SSF57716">
    <property type="entry name" value="Glucocorticoid receptor-like (DNA-binding domain)"/>
    <property type="match status" value="1"/>
</dbReference>
<dbReference type="GO" id="GO:0000981">
    <property type="term" value="F:DNA-binding transcription factor activity, RNA polymerase II-specific"/>
    <property type="evidence" value="ECO:0007669"/>
    <property type="project" value="TreeGrafter"/>
</dbReference>
<dbReference type="SMART" id="SM00868">
    <property type="entry name" value="zf-AD"/>
    <property type="match status" value="1"/>
</dbReference>
<sequence length="553" mass="63777">EANRMSKIKGTVKKIHLKKVCRCCLSERGHLREIMSTKIPMMIESCTEVKISENDGLPKHICVSCFHQIAKLYTFKKKIEKNDRILHNYINQKNKIKPKEYSDILYKAVNDAEISIAKEDTINTVILDSNEVYYESEEDIPLLLRCNKNSRLERPNEKRKIIDNESSNVNIKGNLQIKIEDTMTEAKVFAEPIYNDGPPPLVPLDFKKCSDDNDENNILKELPIPPPLIPIKPLPTSVIVDNLASSIDSKGINLKLQCSICAEEFTSVIALKQHRTQICQASELQCNICRKEFKDRKRLIGHLKGHMVVKDYRCKVCGKCYPNPSTFQIHMRVHTGEKPFRCQICNKGFARWAGVIGHMKTHNTNKPHKCDICGKGFKMISNLRRHKVLHAGILPYCCNFCGKTFSQAENLQLHIRTHHTHEKPYLCNECGKRFVSSTRLNRHMWIHSGYKPYRCKYCSKAYSNSNDLKNHERRHCGGVNNSDKPYACKDCNMRFLHPCRLAKHTKTHERPFSCTECPKTFSTETILRKHKSAKHSSTNDLEFIKSEDYVDCN</sequence>
<dbReference type="PANTHER" id="PTHR24409">
    <property type="entry name" value="ZINC FINGER PROTEIN 142"/>
    <property type="match status" value="1"/>
</dbReference>
<dbReference type="Pfam" id="PF00096">
    <property type="entry name" value="zf-C2H2"/>
    <property type="match status" value="4"/>
</dbReference>
<evidence type="ECO:0000256" key="2">
    <source>
        <dbReference type="ARBA" id="ARBA00006991"/>
    </source>
</evidence>
<dbReference type="FunFam" id="3.30.160.60:FF:000446">
    <property type="entry name" value="Zinc finger protein"/>
    <property type="match status" value="1"/>
</dbReference>
<feature type="binding site" evidence="12">
    <location>
        <position position="24"/>
    </location>
    <ligand>
        <name>Zn(2+)</name>
        <dbReference type="ChEBI" id="CHEBI:29105"/>
    </ligand>
</feature>
<dbReference type="Pfam" id="PF13894">
    <property type="entry name" value="zf-C2H2_4"/>
    <property type="match status" value="1"/>
</dbReference>
<keyword evidence="16" id="KW-1185">Reference proteome</keyword>
<accession>A0A0T6BHC1</accession>
<dbReference type="PANTHER" id="PTHR24409:SF295">
    <property type="entry name" value="AZ2-RELATED"/>
    <property type="match status" value="1"/>
</dbReference>
<dbReference type="AlphaFoldDB" id="A0A0T6BHC1"/>
<keyword evidence="9" id="KW-0804">Transcription</keyword>
<dbReference type="InterPro" id="IPR012934">
    <property type="entry name" value="Znf_AD"/>
</dbReference>
<dbReference type="FunFam" id="3.30.160.60:FF:000188">
    <property type="entry name" value="Zinc finger protein 787"/>
    <property type="match status" value="1"/>
</dbReference>
<evidence type="ECO:0000256" key="12">
    <source>
        <dbReference type="PROSITE-ProRule" id="PRU01263"/>
    </source>
</evidence>
<reference evidence="15 16" key="1">
    <citation type="submission" date="2015-09" db="EMBL/GenBank/DDBJ databases">
        <title>Draft genome of the scarab beetle Oryctes borbonicus.</title>
        <authorList>
            <person name="Meyer J.M."/>
            <person name="Markov G.V."/>
            <person name="Baskaran P."/>
            <person name="Herrmann M."/>
            <person name="Sommer R.J."/>
            <person name="Roedelsperger C."/>
        </authorList>
    </citation>
    <scope>NUCLEOTIDE SEQUENCE [LARGE SCALE GENOMIC DNA]</scope>
    <source>
        <strain evidence="15">OB123</strain>
        <tissue evidence="15">Whole animal</tissue>
    </source>
</reference>
<dbReference type="InterPro" id="IPR036236">
    <property type="entry name" value="Znf_C2H2_sf"/>
</dbReference>
<feature type="domain" description="C2H2-type" evidence="13">
    <location>
        <begin position="396"/>
        <end position="424"/>
    </location>
</feature>
<organism evidence="15 16">
    <name type="scientific">Oryctes borbonicus</name>
    <dbReference type="NCBI Taxonomy" id="1629725"/>
    <lineage>
        <taxon>Eukaryota</taxon>
        <taxon>Metazoa</taxon>
        <taxon>Ecdysozoa</taxon>
        <taxon>Arthropoda</taxon>
        <taxon>Hexapoda</taxon>
        <taxon>Insecta</taxon>
        <taxon>Pterygota</taxon>
        <taxon>Neoptera</taxon>
        <taxon>Endopterygota</taxon>
        <taxon>Coleoptera</taxon>
        <taxon>Polyphaga</taxon>
        <taxon>Scarabaeiformia</taxon>
        <taxon>Scarabaeidae</taxon>
        <taxon>Dynastinae</taxon>
        <taxon>Oryctes</taxon>
    </lineage>
</organism>
<dbReference type="Gene3D" id="3.40.1800.20">
    <property type="match status" value="1"/>
</dbReference>
<dbReference type="Pfam" id="PF07776">
    <property type="entry name" value="zf-AD"/>
    <property type="match status" value="1"/>
</dbReference>
<dbReference type="GO" id="GO:0000977">
    <property type="term" value="F:RNA polymerase II transcription regulatory region sequence-specific DNA binding"/>
    <property type="evidence" value="ECO:0007669"/>
    <property type="project" value="TreeGrafter"/>
</dbReference>
<dbReference type="OrthoDB" id="7734462at2759"/>
<keyword evidence="10" id="KW-0539">Nucleus</keyword>
<name>A0A0T6BHC1_9SCAR</name>
<evidence type="ECO:0000256" key="3">
    <source>
        <dbReference type="ARBA" id="ARBA00022723"/>
    </source>
</evidence>
<keyword evidence="4" id="KW-0677">Repeat</keyword>
<feature type="domain" description="C2H2-type" evidence="13">
    <location>
        <begin position="425"/>
        <end position="452"/>
    </location>
</feature>
<feature type="domain" description="C2H2-type" evidence="13">
    <location>
        <begin position="453"/>
        <end position="485"/>
    </location>
</feature>
<evidence type="ECO:0000256" key="9">
    <source>
        <dbReference type="ARBA" id="ARBA00023163"/>
    </source>
</evidence>
<keyword evidence="7" id="KW-0805">Transcription regulation</keyword>
<evidence type="ECO:0000256" key="4">
    <source>
        <dbReference type="ARBA" id="ARBA00022737"/>
    </source>
</evidence>
<dbReference type="Pfam" id="PF12874">
    <property type="entry name" value="zf-met"/>
    <property type="match status" value="1"/>
</dbReference>
<dbReference type="FunFam" id="3.30.160.60:FF:000099">
    <property type="entry name" value="Zinc finger protein 79"/>
    <property type="match status" value="1"/>
</dbReference>
<keyword evidence="6 12" id="KW-0862">Zinc</keyword>
<dbReference type="GO" id="GO:0005634">
    <property type="term" value="C:nucleus"/>
    <property type="evidence" value="ECO:0007669"/>
    <property type="project" value="UniProtKB-SubCell"/>
</dbReference>
<feature type="domain" description="C2H2-type" evidence="13">
    <location>
        <begin position="368"/>
        <end position="395"/>
    </location>
</feature>
<dbReference type="Gene3D" id="3.30.160.60">
    <property type="entry name" value="Classic Zinc Finger"/>
    <property type="match status" value="9"/>
</dbReference>
<evidence type="ECO:0000259" key="13">
    <source>
        <dbReference type="PROSITE" id="PS50157"/>
    </source>
</evidence>
<evidence type="ECO:0000313" key="15">
    <source>
        <dbReference type="EMBL" id="KRT86638.1"/>
    </source>
</evidence>
<evidence type="ECO:0000256" key="11">
    <source>
        <dbReference type="PROSITE-ProRule" id="PRU00042"/>
    </source>
</evidence>
<dbReference type="SMART" id="SM00355">
    <property type="entry name" value="ZnF_C2H2"/>
    <property type="match status" value="10"/>
</dbReference>
<comment type="caution">
    <text evidence="15">The sequence shown here is derived from an EMBL/GenBank/DDBJ whole genome shotgun (WGS) entry which is preliminary data.</text>
</comment>
<feature type="domain" description="ZAD" evidence="14">
    <location>
        <begin position="19"/>
        <end position="89"/>
    </location>
</feature>
<keyword evidence="3 12" id="KW-0479">Metal-binding</keyword>
<dbReference type="FunFam" id="3.30.160.60:FF:000193">
    <property type="entry name" value="Zinc finger protein 300"/>
    <property type="match status" value="1"/>
</dbReference>
<protein>
    <submittedName>
        <fullName evidence="15">Zinc-finger associated domain containing protein</fullName>
    </submittedName>
</protein>
<dbReference type="FunFam" id="3.30.160.60:FF:001397">
    <property type="entry name" value="Datilografo, isoform A"/>
    <property type="match status" value="1"/>
</dbReference>
<proteinExistence type="inferred from homology"/>
<evidence type="ECO:0000256" key="1">
    <source>
        <dbReference type="ARBA" id="ARBA00004123"/>
    </source>
</evidence>
<keyword evidence="8" id="KW-0238">DNA-binding</keyword>
<dbReference type="Proteomes" id="UP000051574">
    <property type="component" value="Unassembled WGS sequence"/>
</dbReference>
<feature type="domain" description="C2H2-type" evidence="13">
    <location>
        <begin position="486"/>
        <end position="508"/>
    </location>
</feature>
<dbReference type="PROSITE" id="PS50157">
    <property type="entry name" value="ZINC_FINGER_C2H2_2"/>
    <property type="match status" value="9"/>
</dbReference>
<dbReference type="FunFam" id="3.30.160.60:FF:000688">
    <property type="entry name" value="zinc finger protein 197 isoform X1"/>
    <property type="match status" value="1"/>
</dbReference>
<feature type="binding site" evidence="12">
    <location>
        <position position="21"/>
    </location>
    <ligand>
        <name>Zn(2+)</name>
        <dbReference type="ChEBI" id="CHEBI:29105"/>
    </ligand>
</feature>
<evidence type="ECO:0000313" key="16">
    <source>
        <dbReference type="Proteomes" id="UP000051574"/>
    </source>
</evidence>
<dbReference type="InterPro" id="IPR013087">
    <property type="entry name" value="Znf_C2H2_type"/>
</dbReference>
<evidence type="ECO:0000259" key="14">
    <source>
        <dbReference type="PROSITE" id="PS51915"/>
    </source>
</evidence>
<keyword evidence="5 11" id="KW-0863">Zinc-finger</keyword>
<feature type="binding site" evidence="12">
    <location>
        <position position="62"/>
    </location>
    <ligand>
        <name>Zn(2+)</name>
        <dbReference type="ChEBI" id="CHEBI:29105"/>
    </ligand>
</feature>
<dbReference type="PROSITE" id="PS51915">
    <property type="entry name" value="ZAD"/>
    <property type="match status" value="1"/>
</dbReference>
<evidence type="ECO:0000256" key="6">
    <source>
        <dbReference type="ARBA" id="ARBA00022833"/>
    </source>
</evidence>
<comment type="similarity">
    <text evidence="2">Belongs to the krueppel C2H2-type zinc-finger protein family.</text>
</comment>
<evidence type="ECO:0000256" key="5">
    <source>
        <dbReference type="ARBA" id="ARBA00022771"/>
    </source>
</evidence>
<feature type="domain" description="C2H2-type" evidence="13">
    <location>
        <begin position="512"/>
        <end position="540"/>
    </location>
</feature>
<dbReference type="EMBL" id="LJIG01000302">
    <property type="protein sequence ID" value="KRT86638.1"/>
    <property type="molecule type" value="Genomic_DNA"/>
</dbReference>
<comment type="subcellular location">
    <subcellularLocation>
        <location evidence="1">Nucleus</location>
    </subcellularLocation>
</comment>
<dbReference type="GO" id="GO:0008270">
    <property type="term" value="F:zinc ion binding"/>
    <property type="evidence" value="ECO:0007669"/>
    <property type="project" value="UniProtKB-UniRule"/>
</dbReference>
<feature type="domain" description="C2H2-type" evidence="13">
    <location>
        <begin position="312"/>
        <end position="339"/>
    </location>
</feature>
<feature type="binding site" evidence="12">
    <location>
        <position position="65"/>
    </location>
    <ligand>
        <name>Zn(2+)</name>
        <dbReference type="ChEBI" id="CHEBI:29105"/>
    </ligand>
</feature>